<name>A0A1E1LSV4_9HELO</name>
<evidence type="ECO:0000256" key="1">
    <source>
        <dbReference type="SAM" id="MobiDB-lite"/>
    </source>
</evidence>
<dbReference type="Proteomes" id="UP000178129">
    <property type="component" value="Unassembled WGS sequence"/>
</dbReference>
<dbReference type="AlphaFoldDB" id="A0A1E1LSV4"/>
<proteinExistence type="predicted"/>
<feature type="region of interest" description="Disordered" evidence="1">
    <location>
        <begin position="1"/>
        <end position="48"/>
    </location>
</feature>
<dbReference type="InParanoid" id="A0A1E1LSV4"/>
<evidence type="ECO:0000313" key="2">
    <source>
        <dbReference type="EMBL" id="CZT13582.1"/>
    </source>
</evidence>
<gene>
    <name evidence="2" type="ORF">RCO7_10601</name>
</gene>
<keyword evidence="3" id="KW-1185">Reference proteome</keyword>
<protein>
    <submittedName>
        <fullName evidence="2">Uncharacterized protein</fullName>
    </submittedName>
</protein>
<reference evidence="3" key="1">
    <citation type="submission" date="2016-03" db="EMBL/GenBank/DDBJ databases">
        <authorList>
            <person name="Ploux O."/>
        </authorList>
    </citation>
    <scope>NUCLEOTIDE SEQUENCE [LARGE SCALE GENOMIC DNA]</scope>
    <source>
        <strain evidence="3">UK7</strain>
    </source>
</reference>
<feature type="compositionally biased region" description="Low complexity" evidence="1">
    <location>
        <begin position="9"/>
        <end position="21"/>
    </location>
</feature>
<accession>A0A1E1LSV4</accession>
<comment type="caution">
    <text evidence="2">The sequence shown here is derived from an EMBL/GenBank/DDBJ whole genome shotgun (WGS) entry which is preliminary data.</text>
</comment>
<organism evidence="2 3">
    <name type="scientific">Rhynchosporium graminicola</name>
    <dbReference type="NCBI Taxonomy" id="2792576"/>
    <lineage>
        <taxon>Eukaryota</taxon>
        <taxon>Fungi</taxon>
        <taxon>Dikarya</taxon>
        <taxon>Ascomycota</taxon>
        <taxon>Pezizomycotina</taxon>
        <taxon>Leotiomycetes</taxon>
        <taxon>Helotiales</taxon>
        <taxon>Ploettnerulaceae</taxon>
        <taxon>Rhynchosporium</taxon>
    </lineage>
</organism>
<feature type="compositionally biased region" description="Polar residues" evidence="1">
    <location>
        <begin position="26"/>
        <end position="35"/>
    </location>
</feature>
<sequence length="330" mass="36281">MLFTSSTLSGSAGDGSPPASSEPHLSRSSVSNPSTKEPPASPESILSTSSVSSLSMDKSFNHPSQWSANNRPSRSVLLENIRAVCHYPSDFSVSDRVANELKSVSSIKVMDSSDDSRAGNKNKSKFNSGKSQLLSLPQSLYKPFVGHLDTLSQTISLYNFYHSGFDYLLILSAGPVCGLSVEPIHPESLKGSTLKPELLLNSEFADINIRSEKQFESGSGKESPDIERQTTLSLTTVYLGRIHENKKPTFWIIVMEVEYGGLYAFRSDHVDDAERVEIENPIDDLGQDELEEPALAVYLGNTTIWDKGYGDKGETYQKLDVGRWESCILE</sequence>
<dbReference type="EMBL" id="FJUW01000091">
    <property type="protein sequence ID" value="CZT13582.1"/>
    <property type="molecule type" value="Genomic_DNA"/>
</dbReference>
<evidence type="ECO:0000313" key="3">
    <source>
        <dbReference type="Proteomes" id="UP000178129"/>
    </source>
</evidence>